<organism evidence="2">
    <name type="scientific">Streptomyces haneummycinicus</name>
    <dbReference type="NCBI Taxonomy" id="3074435"/>
    <lineage>
        <taxon>Bacteria</taxon>
        <taxon>Bacillati</taxon>
        <taxon>Actinomycetota</taxon>
        <taxon>Actinomycetes</taxon>
        <taxon>Kitasatosporales</taxon>
        <taxon>Streptomycetaceae</taxon>
        <taxon>Streptomyces</taxon>
    </lineage>
</organism>
<dbReference type="AlphaFoldDB" id="A0AAT9HJR0"/>
<evidence type="ECO:0000313" key="2">
    <source>
        <dbReference type="EMBL" id="BFO17759.1"/>
    </source>
</evidence>
<dbReference type="EMBL" id="AP035768">
    <property type="protein sequence ID" value="BFO17759.1"/>
    <property type="molecule type" value="Genomic_DNA"/>
</dbReference>
<reference evidence="2" key="2">
    <citation type="submission" date="2024-07" db="EMBL/GenBank/DDBJ databases">
        <title>Streptomyces haneummycinica sp. nov., a new antibiotic-producing actinobacterium isolated from marine sediment.</title>
        <authorList>
            <person name="Uemura M."/>
            <person name="Hamada M."/>
            <person name="Hirano S."/>
            <person name="Kobayashi K."/>
            <person name="Ohshiro T."/>
            <person name="Kobayashi T."/>
            <person name="Terahara T."/>
        </authorList>
    </citation>
    <scope>NUCLEOTIDE SEQUENCE</scope>
    <source>
        <strain evidence="2">KM77-8</strain>
    </source>
</reference>
<name>A0AAT9HJR0_9ACTN</name>
<evidence type="ECO:0000256" key="1">
    <source>
        <dbReference type="SAM" id="MobiDB-lite"/>
    </source>
</evidence>
<feature type="region of interest" description="Disordered" evidence="1">
    <location>
        <begin position="1"/>
        <end position="174"/>
    </location>
</feature>
<protein>
    <submittedName>
        <fullName evidence="2">Uncharacterized protein</fullName>
    </submittedName>
</protein>
<proteinExistence type="predicted"/>
<feature type="compositionally biased region" description="Basic residues" evidence="1">
    <location>
        <begin position="127"/>
        <end position="147"/>
    </location>
</feature>
<accession>A0AAT9HJR0</accession>
<gene>
    <name evidence="2" type="ORF">SHKM778_41470</name>
</gene>
<sequence length="203" mass="21421">MGNRASPSASKAWEVPQGGTGGRWGYLPLERSREWGRHPQVPGCATPPPASHHTGHPNALGNTPTTPGHPQARGTTPGLPSHRAPPRGASEAPPVDPRQMGHSVLTDIPTAPGGRRGGPPSSDPHTPAHRLVRPRGRHPLRGMGRRHSNLETGPRTLAPARLGDRLRDPPRPLSLTNETVVRHCVPGELLELEAKAGPSAPPG</sequence>
<reference evidence="2" key="1">
    <citation type="submission" date="2024-06" db="EMBL/GenBank/DDBJ databases">
        <authorList>
            <consortium name="consrtm"/>
            <person name="Uemura M."/>
            <person name="Terahara T."/>
        </authorList>
    </citation>
    <scope>NUCLEOTIDE SEQUENCE</scope>
    <source>
        <strain evidence="2">KM77-8</strain>
    </source>
</reference>